<dbReference type="SUPFAM" id="SSF53955">
    <property type="entry name" value="Lysozyme-like"/>
    <property type="match status" value="1"/>
</dbReference>
<feature type="domain" description="Peptidoglycan binding" evidence="2">
    <location>
        <begin position="98"/>
        <end position="163"/>
    </location>
</feature>
<protein>
    <submittedName>
        <fullName evidence="3">ZliS Lysozyme family protein</fullName>
    </submittedName>
</protein>
<evidence type="ECO:0000259" key="2">
    <source>
        <dbReference type="Pfam" id="PF09374"/>
    </source>
</evidence>
<dbReference type="InterPro" id="IPR023346">
    <property type="entry name" value="Lysozyme-like_dom_sf"/>
</dbReference>
<evidence type="ECO:0000313" key="3">
    <source>
        <dbReference type="EMBL" id="CAB4131755.1"/>
    </source>
</evidence>
<dbReference type="InterPro" id="IPR018537">
    <property type="entry name" value="Peptidoglycan-bd_3"/>
</dbReference>
<dbReference type="Pfam" id="PF09374">
    <property type="entry name" value="PG_binding_3"/>
    <property type="match status" value="1"/>
</dbReference>
<dbReference type="CDD" id="cd13926">
    <property type="entry name" value="N-acetylmuramidase_GH108"/>
    <property type="match status" value="1"/>
</dbReference>
<evidence type="ECO:0000259" key="1">
    <source>
        <dbReference type="Pfam" id="PF05838"/>
    </source>
</evidence>
<proteinExistence type="predicted"/>
<organism evidence="3">
    <name type="scientific">uncultured Caudovirales phage</name>
    <dbReference type="NCBI Taxonomy" id="2100421"/>
    <lineage>
        <taxon>Viruses</taxon>
        <taxon>Duplodnaviria</taxon>
        <taxon>Heunggongvirae</taxon>
        <taxon>Uroviricota</taxon>
        <taxon>Caudoviricetes</taxon>
        <taxon>Peduoviridae</taxon>
        <taxon>Maltschvirus</taxon>
        <taxon>Maltschvirus maltsch</taxon>
    </lineage>
</organism>
<dbReference type="Gene3D" id="1.20.141.10">
    <property type="entry name" value="Chitosanase, subunit A, domain 1"/>
    <property type="match status" value="1"/>
</dbReference>
<accession>A0A6J5LCG0</accession>
<feature type="domain" description="TtsA-like Glycoside hydrolase family 108" evidence="1">
    <location>
        <begin position="12"/>
        <end position="95"/>
    </location>
</feature>
<sequence>MSAKNYKPSLSLVLAHEGGYVNHPKDPGGPTNKGVTQRVYDAYRKLHGLAVQSVKLITADELAELYKKQYWCLVRGDDMPAGLDYAVFDFAVNSGVSRAIRYLQRTVGVNDDAVIGDMTLGAVIAEARKDELGLINRYCANRMAFLRSLGTFPTFGTGWTRRVVGYTPGAQEKDTGVLDYATVMAQRDVAFGAGSAATLPLPAEIGSKPGEVPGKAISDDYDNWPMATQNDYLAGWIGQS</sequence>
<dbReference type="InterPro" id="IPR008565">
    <property type="entry name" value="TtsA-like_GH18_dom"/>
</dbReference>
<dbReference type="EMBL" id="LR796252">
    <property type="protein sequence ID" value="CAB4131755.1"/>
    <property type="molecule type" value="Genomic_DNA"/>
</dbReference>
<gene>
    <name evidence="3" type="ORF">UFOVP131_26</name>
</gene>
<name>A0A6J5LCG0_9CAUD</name>
<reference evidence="3" key="1">
    <citation type="submission" date="2020-04" db="EMBL/GenBank/DDBJ databases">
        <authorList>
            <person name="Chiriac C."/>
            <person name="Salcher M."/>
            <person name="Ghai R."/>
            <person name="Kavagutti S V."/>
        </authorList>
    </citation>
    <scope>NUCLEOTIDE SEQUENCE</scope>
</reference>
<dbReference type="Pfam" id="PF05838">
    <property type="entry name" value="Glyco_hydro_108"/>
    <property type="match status" value="1"/>
</dbReference>